<keyword evidence="4" id="KW-1185">Reference proteome</keyword>
<comment type="caution">
    <text evidence="3">The sequence shown here is derived from an EMBL/GenBank/DDBJ whole genome shotgun (WGS) entry which is preliminary data.</text>
</comment>
<dbReference type="Gene3D" id="3.90.1010.10">
    <property type="match status" value="1"/>
</dbReference>
<comment type="similarity">
    <text evidence="1">Belongs to the SufE family.</text>
</comment>
<feature type="domain" description="Fe-S metabolism associated" evidence="2">
    <location>
        <begin position="8"/>
        <end position="123"/>
    </location>
</feature>
<evidence type="ECO:0000259" key="2">
    <source>
        <dbReference type="Pfam" id="PF02657"/>
    </source>
</evidence>
<evidence type="ECO:0000256" key="1">
    <source>
        <dbReference type="ARBA" id="ARBA00010282"/>
    </source>
</evidence>
<evidence type="ECO:0000313" key="3">
    <source>
        <dbReference type="EMBL" id="MEG9474968.1"/>
    </source>
</evidence>
<dbReference type="PANTHER" id="PTHR43597:SF5">
    <property type="entry name" value="SUFE-LIKE PROTEIN 2, CHLOROPLASTIC"/>
    <property type="match status" value="1"/>
</dbReference>
<name>A0ABU7ZCN9_9PAST</name>
<proteinExistence type="inferred from homology"/>
<dbReference type="InterPro" id="IPR003808">
    <property type="entry name" value="Fe-S_metab-assoc_dom"/>
</dbReference>
<dbReference type="EMBL" id="JBAJJM010000001">
    <property type="protein sequence ID" value="MEG9474968.1"/>
    <property type="molecule type" value="Genomic_DNA"/>
</dbReference>
<accession>A0ABU7ZCN9</accession>
<organism evidence="3 4">
    <name type="scientific">Mannheimia indoligenes</name>
    <dbReference type="NCBI Taxonomy" id="3103145"/>
    <lineage>
        <taxon>Bacteria</taxon>
        <taxon>Pseudomonadati</taxon>
        <taxon>Pseudomonadota</taxon>
        <taxon>Gammaproteobacteria</taxon>
        <taxon>Pasteurellales</taxon>
        <taxon>Pasteurellaceae</taxon>
        <taxon>Mannheimia</taxon>
    </lineage>
</organism>
<gene>
    <name evidence="3" type="ORF">V6W77_01590</name>
</gene>
<dbReference type="Pfam" id="PF02657">
    <property type="entry name" value="SufE"/>
    <property type="match status" value="1"/>
</dbReference>
<reference evidence="3" key="1">
    <citation type="submission" date="2023-12" db="EMBL/GenBank/DDBJ databases">
        <title>Mannheima indologenes sp. nov. proposed for Clade V organisms of Mannheimia.</title>
        <authorList>
            <person name="Christensen H."/>
        </authorList>
    </citation>
    <scope>NUCLEOTIDE SEQUENCE</scope>
    <source>
        <strain evidence="3">M14.4</strain>
    </source>
</reference>
<dbReference type="SUPFAM" id="SSF82649">
    <property type="entry name" value="SufE/NifU"/>
    <property type="match status" value="1"/>
</dbReference>
<protein>
    <submittedName>
        <fullName evidence="3">SufE family protein</fullName>
    </submittedName>
</protein>
<evidence type="ECO:0000313" key="4">
    <source>
        <dbReference type="Proteomes" id="UP001432017"/>
    </source>
</evidence>
<dbReference type="PANTHER" id="PTHR43597">
    <property type="entry name" value="SULFUR ACCEPTOR PROTEIN CSDE"/>
    <property type="match status" value="1"/>
</dbReference>
<dbReference type="RefSeq" id="WP_334253582.1">
    <property type="nucleotide sequence ID" value="NZ_JBAJJM010000001.1"/>
</dbReference>
<sequence>MTLAEIYQKFENCKSWEERYRLLIQFSRQLPKPTEEELAELPEIEGCESRLWFQFQLSPRKVEAYSDARLMQGILFIVVTALTEKSVEELENFNLREMFDELKISPNLTSTRLNGLGQIQKLISPCPSFLKRGVRIS</sequence>
<dbReference type="Proteomes" id="UP001432017">
    <property type="component" value="Unassembled WGS sequence"/>
</dbReference>